<reference evidence="1 2" key="1">
    <citation type="journal article" date="2016" name="Nat. Commun.">
        <title>Thousands of microbial genomes shed light on interconnected biogeochemical processes in an aquifer system.</title>
        <authorList>
            <person name="Anantharaman K."/>
            <person name="Brown C.T."/>
            <person name="Hug L.A."/>
            <person name="Sharon I."/>
            <person name="Castelle C.J."/>
            <person name="Probst A.J."/>
            <person name="Thomas B.C."/>
            <person name="Singh A."/>
            <person name="Wilkins M.J."/>
            <person name="Karaoz U."/>
            <person name="Brodie E.L."/>
            <person name="Williams K.H."/>
            <person name="Hubbard S.S."/>
            <person name="Banfield J.F."/>
        </authorList>
    </citation>
    <scope>NUCLEOTIDE SEQUENCE [LARGE SCALE GENOMIC DNA]</scope>
</reference>
<dbReference type="AlphaFoldDB" id="A0A1F4UHM1"/>
<name>A0A1F4UHM1_UNCKA</name>
<comment type="caution">
    <text evidence="1">The sequence shown here is derived from an EMBL/GenBank/DDBJ whole genome shotgun (WGS) entry which is preliminary data.</text>
</comment>
<dbReference type="EMBL" id="MEUW01000020">
    <property type="protein sequence ID" value="OGC44436.1"/>
    <property type="molecule type" value="Genomic_DNA"/>
</dbReference>
<proteinExistence type="predicted"/>
<accession>A0A1F4UHM1</accession>
<dbReference type="Proteomes" id="UP000176583">
    <property type="component" value="Unassembled WGS sequence"/>
</dbReference>
<organism evidence="1 2">
    <name type="scientific">candidate division WWE3 bacterium RBG_19FT_COMBO_53_11</name>
    <dbReference type="NCBI Taxonomy" id="1802613"/>
    <lineage>
        <taxon>Bacteria</taxon>
        <taxon>Katanobacteria</taxon>
    </lineage>
</organism>
<gene>
    <name evidence="1" type="ORF">A2V54_00240</name>
</gene>
<evidence type="ECO:0000313" key="2">
    <source>
        <dbReference type="Proteomes" id="UP000176583"/>
    </source>
</evidence>
<protein>
    <submittedName>
        <fullName evidence="1">Uncharacterized protein</fullName>
    </submittedName>
</protein>
<sequence>MTKWGRSWLVGRVGRSRSRRRRRASRLPKRLLKLERGWLKETLDKCSRDVAELPGWVFGGVNPYAPPSQAEPKKEEN</sequence>
<evidence type="ECO:0000313" key="1">
    <source>
        <dbReference type="EMBL" id="OGC44436.1"/>
    </source>
</evidence>
<dbReference type="STRING" id="1802613.A2V54_00240"/>